<comment type="caution">
    <text evidence="2">The sequence shown here is derived from an EMBL/GenBank/DDBJ whole genome shotgun (WGS) entry which is preliminary data.</text>
</comment>
<protein>
    <submittedName>
        <fullName evidence="2">LytTR family transcriptional regulator</fullName>
    </submittedName>
</protein>
<evidence type="ECO:0000313" key="2">
    <source>
        <dbReference type="EMBL" id="RST60365.1"/>
    </source>
</evidence>
<dbReference type="InterPro" id="IPR007492">
    <property type="entry name" value="LytTR_DNA-bd_dom"/>
</dbReference>
<dbReference type="SMART" id="SM00850">
    <property type="entry name" value="LytTR"/>
    <property type="match status" value="1"/>
</dbReference>
<dbReference type="Proteomes" id="UP000287296">
    <property type="component" value="Unassembled WGS sequence"/>
</dbReference>
<dbReference type="Gene3D" id="2.40.50.1020">
    <property type="entry name" value="LytTr DNA-binding domain"/>
    <property type="match status" value="1"/>
</dbReference>
<dbReference type="PANTHER" id="PTHR37299:SF1">
    <property type="entry name" value="STAGE 0 SPORULATION PROTEIN A HOMOLOG"/>
    <property type="match status" value="1"/>
</dbReference>
<evidence type="ECO:0000259" key="1">
    <source>
        <dbReference type="PROSITE" id="PS50930"/>
    </source>
</evidence>
<dbReference type="InterPro" id="IPR046947">
    <property type="entry name" value="LytR-like"/>
</dbReference>
<dbReference type="GO" id="GO:0003677">
    <property type="term" value="F:DNA binding"/>
    <property type="evidence" value="ECO:0007669"/>
    <property type="project" value="InterPro"/>
</dbReference>
<name>A0A429XA79_SIMTE</name>
<dbReference type="OrthoDB" id="2870175at2"/>
<dbReference type="PROSITE" id="PS50930">
    <property type="entry name" value="HTH_LYTTR"/>
    <property type="match status" value="1"/>
</dbReference>
<dbReference type="GO" id="GO:0000156">
    <property type="term" value="F:phosphorelay response regulator activity"/>
    <property type="evidence" value="ECO:0007669"/>
    <property type="project" value="InterPro"/>
</dbReference>
<feature type="domain" description="HTH LytTR-type" evidence="1">
    <location>
        <begin position="44"/>
        <end position="146"/>
    </location>
</feature>
<evidence type="ECO:0000313" key="3">
    <source>
        <dbReference type="Proteomes" id="UP000287296"/>
    </source>
</evidence>
<reference evidence="2 3" key="1">
    <citation type="submission" date="2018-12" db="EMBL/GenBank/DDBJ databases">
        <authorList>
            <person name="Sun L."/>
            <person name="Chen Z."/>
        </authorList>
    </citation>
    <scope>NUCLEOTIDE SEQUENCE [LARGE SCALE GENOMIC DNA]</scope>
    <source>
        <strain evidence="2 3">LMG 29736</strain>
    </source>
</reference>
<dbReference type="RefSeq" id="WP_120117486.1">
    <property type="nucleotide sequence ID" value="NZ_BORI01000004.1"/>
</dbReference>
<accession>A0A429XA79</accession>
<proteinExistence type="predicted"/>
<dbReference type="PANTHER" id="PTHR37299">
    <property type="entry name" value="TRANSCRIPTIONAL REGULATOR-RELATED"/>
    <property type="match status" value="1"/>
</dbReference>
<dbReference type="AlphaFoldDB" id="A0A429XA79"/>
<gene>
    <name evidence="2" type="ORF">D5F11_007945</name>
</gene>
<organism evidence="2 3">
    <name type="scientific">Siminovitchia terrae</name>
    <name type="common">Bacillus terrae</name>
    <dbReference type="NCBI Taxonomy" id="1914933"/>
    <lineage>
        <taxon>Bacteria</taxon>
        <taxon>Bacillati</taxon>
        <taxon>Bacillota</taxon>
        <taxon>Bacilli</taxon>
        <taxon>Bacillales</taxon>
        <taxon>Bacillaceae</taxon>
        <taxon>Siminovitchia</taxon>
    </lineage>
</organism>
<sequence>MKFNYIWKNNKPSSEIEIISNPSNKELLSTFEQHVFQSITLSATDFKTNRQVMIELNDIEAIEASGHFTKIFLIDGTELLLNKILKELSYLESFGLVRINNSMILNLNQIRSFASGSHARLEVITKQQNKYIVSRHYAKSIKERLI</sequence>
<dbReference type="EMBL" id="QYTW02000005">
    <property type="protein sequence ID" value="RST60365.1"/>
    <property type="molecule type" value="Genomic_DNA"/>
</dbReference>
<dbReference type="Pfam" id="PF04397">
    <property type="entry name" value="LytTR"/>
    <property type="match status" value="1"/>
</dbReference>